<reference evidence="1 2" key="1">
    <citation type="submission" date="2021-06" db="EMBL/GenBank/DDBJ databases">
        <title>Caerostris extrusa draft genome.</title>
        <authorList>
            <person name="Kono N."/>
            <person name="Arakawa K."/>
        </authorList>
    </citation>
    <scope>NUCLEOTIDE SEQUENCE [LARGE SCALE GENOMIC DNA]</scope>
</reference>
<protein>
    <submittedName>
        <fullName evidence="1">Uncharacterized protein</fullName>
    </submittedName>
</protein>
<evidence type="ECO:0000313" key="1">
    <source>
        <dbReference type="EMBL" id="GIX91915.1"/>
    </source>
</evidence>
<comment type="caution">
    <text evidence="1">The sequence shown here is derived from an EMBL/GenBank/DDBJ whole genome shotgun (WGS) entry which is preliminary data.</text>
</comment>
<name>A0AAV4P401_CAEEX</name>
<dbReference type="Proteomes" id="UP001054945">
    <property type="component" value="Unassembled WGS sequence"/>
</dbReference>
<keyword evidence="2" id="KW-1185">Reference proteome</keyword>
<dbReference type="EMBL" id="BPLR01004074">
    <property type="protein sequence ID" value="GIX91915.1"/>
    <property type="molecule type" value="Genomic_DNA"/>
</dbReference>
<organism evidence="1 2">
    <name type="scientific">Caerostris extrusa</name>
    <name type="common">Bark spider</name>
    <name type="synonym">Caerostris bankana</name>
    <dbReference type="NCBI Taxonomy" id="172846"/>
    <lineage>
        <taxon>Eukaryota</taxon>
        <taxon>Metazoa</taxon>
        <taxon>Ecdysozoa</taxon>
        <taxon>Arthropoda</taxon>
        <taxon>Chelicerata</taxon>
        <taxon>Arachnida</taxon>
        <taxon>Araneae</taxon>
        <taxon>Araneomorphae</taxon>
        <taxon>Entelegynae</taxon>
        <taxon>Araneoidea</taxon>
        <taxon>Araneidae</taxon>
        <taxon>Caerostris</taxon>
    </lineage>
</organism>
<dbReference type="AlphaFoldDB" id="A0AAV4P401"/>
<gene>
    <name evidence="1" type="ORF">CEXT_578931</name>
</gene>
<proteinExistence type="predicted"/>
<evidence type="ECO:0000313" key="2">
    <source>
        <dbReference type="Proteomes" id="UP001054945"/>
    </source>
</evidence>
<accession>A0AAV4P401</accession>
<sequence length="76" mass="9137">MLEARQTLVKDSRHISTLRIILDENKRINAEFHSFNVGKVKNHFRLSFRKPWYPQHSREKCFVQFPKGSERHCPSE</sequence>